<keyword evidence="4" id="KW-0479">Metal-binding</keyword>
<dbReference type="EMBL" id="MU003772">
    <property type="protein sequence ID" value="KAF2724314.1"/>
    <property type="molecule type" value="Genomic_DNA"/>
</dbReference>
<accession>A0A9P4QDB0</accession>
<dbReference type="InterPro" id="IPR050316">
    <property type="entry name" value="Tyrosinase/Hemocyanin"/>
</dbReference>
<keyword evidence="7" id="KW-0503">Monooxygenase</keyword>
<dbReference type="InterPro" id="IPR002227">
    <property type="entry name" value="Tyrosinase_Cu-bd"/>
</dbReference>
<dbReference type="InterPro" id="IPR041640">
    <property type="entry name" value="Tyrosinase_C"/>
</dbReference>
<evidence type="ECO:0000256" key="1">
    <source>
        <dbReference type="ARBA" id="ARBA00001973"/>
    </source>
</evidence>
<proteinExistence type="inferred from homology"/>
<keyword evidence="8" id="KW-0470">Melanin biosynthesis</keyword>
<dbReference type="Proteomes" id="UP000799441">
    <property type="component" value="Unassembled WGS sequence"/>
</dbReference>
<dbReference type="GO" id="GO:0042438">
    <property type="term" value="P:melanin biosynthetic process"/>
    <property type="evidence" value="ECO:0007669"/>
    <property type="project" value="UniProtKB-KW"/>
</dbReference>
<sequence>MRLARRQSGTDNNTAGSTYPITGVGQFGVQPRLEIRQLQQNVDQFNLYILALQRMMQADEDDLLSHYSIAGIHGRPYVPWNNLKVQGVAGGYCQHTANVFLPWHRPYMLLYEQVLQQYIVEIVNTFPTGVTRRRYAQAALEWRLPYWDWAMDPLDTPSMIPSIVQQPTVQVTLPNGTATIDNPLYAYTFHPSAPLEAFYWTPYNEWQSTIRAPTNKTSYATSQDSVSSQNVYAVHTMLKDRLYSLFTNYGNFTQFGNQASLNHDSQHSDSLEKLHNVVHDKSGSQGTMTFLEFSAHDPLFFLHHTFIDRCFALWQALYPDSWVEPMDAVESTMMVLAGQSVDADSPLWPFSTDEKATWFTSNSVRDWTTWGYTYPELVDGWTPASVRSAINKLYGNSASNLIVNKRDTNAANVPGWLVNGKRSEYTVNIDMDMSAINGTFTVYLFLGDFDSRDPTCWPTEANLVGVDSSFGGFKDANTADEARTPVIVSGSVPLTTKLLKKVDSGELFSMEESEVEHYLTENLQWRLTGGDGTEITSDQVTGLVVSVVANNVTPACSADEFPAWGTAKALHNATQGRLGGAAA</sequence>
<organism evidence="13 14">
    <name type="scientific">Polychaeton citri CBS 116435</name>
    <dbReference type="NCBI Taxonomy" id="1314669"/>
    <lineage>
        <taxon>Eukaryota</taxon>
        <taxon>Fungi</taxon>
        <taxon>Dikarya</taxon>
        <taxon>Ascomycota</taxon>
        <taxon>Pezizomycotina</taxon>
        <taxon>Dothideomycetes</taxon>
        <taxon>Dothideomycetidae</taxon>
        <taxon>Capnodiales</taxon>
        <taxon>Capnodiaceae</taxon>
        <taxon>Polychaeton</taxon>
    </lineage>
</organism>
<comment type="catalytic activity">
    <reaction evidence="9">
        <text>2 L-dopa + O2 = 2 L-dopaquinone + 2 H2O</text>
        <dbReference type="Rhea" id="RHEA:34287"/>
        <dbReference type="ChEBI" id="CHEBI:15377"/>
        <dbReference type="ChEBI" id="CHEBI:15379"/>
        <dbReference type="ChEBI" id="CHEBI:57504"/>
        <dbReference type="ChEBI" id="CHEBI:57924"/>
        <dbReference type="EC" id="1.14.18.1"/>
    </reaction>
</comment>
<evidence type="ECO:0000259" key="11">
    <source>
        <dbReference type="PROSITE" id="PS00497"/>
    </source>
</evidence>
<dbReference type="GO" id="GO:0046872">
    <property type="term" value="F:metal ion binding"/>
    <property type="evidence" value="ECO:0007669"/>
    <property type="project" value="UniProtKB-KW"/>
</dbReference>
<evidence type="ECO:0000256" key="3">
    <source>
        <dbReference type="ARBA" id="ARBA00011906"/>
    </source>
</evidence>
<dbReference type="PANTHER" id="PTHR11474:SF76">
    <property type="entry name" value="SHKT DOMAIN-CONTAINING PROTEIN"/>
    <property type="match status" value="1"/>
</dbReference>
<evidence type="ECO:0000256" key="7">
    <source>
        <dbReference type="ARBA" id="ARBA00023033"/>
    </source>
</evidence>
<dbReference type="PRINTS" id="PR00092">
    <property type="entry name" value="TYROSINASE"/>
</dbReference>
<comment type="similarity">
    <text evidence="2">Belongs to the tyrosinase family.</text>
</comment>
<keyword evidence="14" id="KW-1185">Reference proteome</keyword>
<protein>
    <recommendedName>
        <fullName evidence="3">tyrosinase</fullName>
        <ecNumber evidence="3">1.14.18.1</ecNumber>
    </recommendedName>
</protein>
<evidence type="ECO:0000259" key="12">
    <source>
        <dbReference type="PROSITE" id="PS00498"/>
    </source>
</evidence>
<evidence type="ECO:0000256" key="6">
    <source>
        <dbReference type="ARBA" id="ARBA00023008"/>
    </source>
</evidence>
<comment type="catalytic activity">
    <reaction evidence="10">
        <text>L-tyrosine + O2 = L-dopaquinone + H2O</text>
        <dbReference type="Rhea" id="RHEA:18117"/>
        <dbReference type="ChEBI" id="CHEBI:15377"/>
        <dbReference type="ChEBI" id="CHEBI:15379"/>
        <dbReference type="ChEBI" id="CHEBI:57924"/>
        <dbReference type="ChEBI" id="CHEBI:58315"/>
        <dbReference type="EC" id="1.14.18.1"/>
    </reaction>
</comment>
<evidence type="ECO:0000313" key="13">
    <source>
        <dbReference type="EMBL" id="KAF2724314.1"/>
    </source>
</evidence>
<dbReference type="PROSITE" id="PS00497">
    <property type="entry name" value="TYROSINASE_1"/>
    <property type="match status" value="1"/>
</dbReference>
<dbReference type="PANTHER" id="PTHR11474">
    <property type="entry name" value="TYROSINASE FAMILY MEMBER"/>
    <property type="match status" value="1"/>
</dbReference>
<evidence type="ECO:0000256" key="2">
    <source>
        <dbReference type="ARBA" id="ARBA00009928"/>
    </source>
</evidence>
<dbReference type="PROSITE" id="PS00498">
    <property type="entry name" value="TYROSINASE_2"/>
    <property type="match status" value="1"/>
</dbReference>
<evidence type="ECO:0000256" key="8">
    <source>
        <dbReference type="ARBA" id="ARBA00023101"/>
    </source>
</evidence>
<keyword evidence="5" id="KW-0560">Oxidoreductase</keyword>
<evidence type="ECO:0000256" key="9">
    <source>
        <dbReference type="ARBA" id="ARBA00048233"/>
    </source>
</evidence>
<dbReference type="InterPro" id="IPR008922">
    <property type="entry name" value="Di-copper_centre_dom_sf"/>
</dbReference>
<reference evidence="13" key="1">
    <citation type="journal article" date="2020" name="Stud. Mycol.">
        <title>101 Dothideomycetes genomes: a test case for predicting lifestyles and emergence of pathogens.</title>
        <authorList>
            <person name="Haridas S."/>
            <person name="Albert R."/>
            <person name="Binder M."/>
            <person name="Bloem J."/>
            <person name="Labutti K."/>
            <person name="Salamov A."/>
            <person name="Andreopoulos B."/>
            <person name="Baker S."/>
            <person name="Barry K."/>
            <person name="Bills G."/>
            <person name="Bluhm B."/>
            <person name="Cannon C."/>
            <person name="Castanera R."/>
            <person name="Culley D."/>
            <person name="Daum C."/>
            <person name="Ezra D."/>
            <person name="Gonzalez J."/>
            <person name="Henrissat B."/>
            <person name="Kuo A."/>
            <person name="Liang C."/>
            <person name="Lipzen A."/>
            <person name="Lutzoni F."/>
            <person name="Magnuson J."/>
            <person name="Mondo S."/>
            <person name="Nolan M."/>
            <person name="Ohm R."/>
            <person name="Pangilinan J."/>
            <person name="Park H.-J."/>
            <person name="Ramirez L."/>
            <person name="Alfaro M."/>
            <person name="Sun H."/>
            <person name="Tritt A."/>
            <person name="Yoshinaga Y."/>
            <person name="Zwiers L.-H."/>
            <person name="Turgeon B."/>
            <person name="Goodwin S."/>
            <person name="Spatafora J."/>
            <person name="Crous P."/>
            <person name="Grigoriev I."/>
        </authorList>
    </citation>
    <scope>NUCLEOTIDE SEQUENCE</scope>
    <source>
        <strain evidence="13">CBS 116435</strain>
    </source>
</reference>
<feature type="domain" description="Tyrosinase copper-binding" evidence="11">
    <location>
        <begin position="95"/>
        <end position="112"/>
    </location>
</feature>
<dbReference type="GO" id="GO:0004503">
    <property type="term" value="F:tyrosinase activity"/>
    <property type="evidence" value="ECO:0007669"/>
    <property type="project" value="UniProtKB-EC"/>
</dbReference>
<dbReference type="Pfam" id="PF18132">
    <property type="entry name" value="Tyrosinase_C"/>
    <property type="match status" value="1"/>
</dbReference>
<keyword evidence="6" id="KW-0186">Copper</keyword>
<dbReference type="OrthoDB" id="6132182at2759"/>
<dbReference type="AlphaFoldDB" id="A0A9P4QDB0"/>
<evidence type="ECO:0000313" key="14">
    <source>
        <dbReference type="Proteomes" id="UP000799441"/>
    </source>
</evidence>
<name>A0A9P4QDB0_9PEZI</name>
<evidence type="ECO:0000256" key="4">
    <source>
        <dbReference type="ARBA" id="ARBA00022723"/>
    </source>
</evidence>
<dbReference type="Pfam" id="PF00264">
    <property type="entry name" value="Tyrosinase"/>
    <property type="match status" value="1"/>
</dbReference>
<evidence type="ECO:0000256" key="10">
    <source>
        <dbReference type="ARBA" id="ARBA00048881"/>
    </source>
</evidence>
<gene>
    <name evidence="13" type="ORF">K431DRAFT_262864</name>
</gene>
<dbReference type="Gene3D" id="2.60.310.20">
    <property type="match status" value="1"/>
</dbReference>
<comment type="cofactor">
    <cofactor evidence="1">
        <name>Cu(2+)</name>
        <dbReference type="ChEBI" id="CHEBI:29036"/>
    </cofactor>
</comment>
<dbReference type="SUPFAM" id="SSF48056">
    <property type="entry name" value="Di-copper centre-containing domain"/>
    <property type="match status" value="1"/>
</dbReference>
<dbReference type="EC" id="1.14.18.1" evidence="3"/>
<comment type="caution">
    <text evidence="13">The sequence shown here is derived from an EMBL/GenBank/DDBJ whole genome shotgun (WGS) entry which is preliminary data.</text>
</comment>
<dbReference type="Gene3D" id="1.10.1280.10">
    <property type="entry name" value="Di-copper center containing domain from catechol oxidase"/>
    <property type="match status" value="1"/>
</dbReference>
<feature type="domain" description="Tyrosinase copper-binding" evidence="12">
    <location>
        <begin position="297"/>
        <end position="308"/>
    </location>
</feature>
<evidence type="ECO:0000256" key="5">
    <source>
        <dbReference type="ARBA" id="ARBA00023002"/>
    </source>
</evidence>